<dbReference type="EMBL" id="GGEC01064870">
    <property type="protein sequence ID" value="MBX45354.1"/>
    <property type="molecule type" value="Transcribed_RNA"/>
</dbReference>
<proteinExistence type="predicted"/>
<accession>A0A2P2NSD9</accession>
<sequence length="41" mass="4815">MDAYFCTAAMHIHTTQVLCEDFNSGKRFYTNCYPLFGHYSM</sequence>
<dbReference type="AlphaFoldDB" id="A0A2P2NSD9"/>
<reference evidence="1" key="1">
    <citation type="submission" date="2018-02" db="EMBL/GenBank/DDBJ databases">
        <title>Rhizophora mucronata_Transcriptome.</title>
        <authorList>
            <person name="Meera S.P."/>
            <person name="Sreeshan A."/>
            <person name="Augustine A."/>
        </authorList>
    </citation>
    <scope>NUCLEOTIDE SEQUENCE</scope>
    <source>
        <tissue evidence="1">Leaf</tissue>
    </source>
</reference>
<evidence type="ECO:0000313" key="1">
    <source>
        <dbReference type="EMBL" id="MBX45354.1"/>
    </source>
</evidence>
<name>A0A2P2NSD9_RHIMU</name>
<protein>
    <submittedName>
        <fullName evidence="1">Uncharacterized protein</fullName>
    </submittedName>
</protein>
<organism evidence="1">
    <name type="scientific">Rhizophora mucronata</name>
    <name type="common">Asiatic mangrove</name>
    <dbReference type="NCBI Taxonomy" id="61149"/>
    <lineage>
        <taxon>Eukaryota</taxon>
        <taxon>Viridiplantae</taxon>
        <taxon>Streptophyta</taxon>
        <taxon>Embryophyta</taxon>
        <taxon>Tracheophyta</taxon>
        <taxon>Spermatophyta</taxon>
        <taxon>Magnoliopsida</taxon>
        <taxon>eudicotyledons</taxon>
        <taxon>Gunneridae</taxon>
        <taxon>Pentapetalae</taxon>
        <taxon>rosids</taxon>
        <taxon>fabids</taxon>
        <taxon>Malpighiales</taxon>
        <taxon>Rhizophoraceae</taxon>
        <taxon>Rhizophora</taxon>
    </lineage>
</organism>